<dbReference type="AlphaFoldDB" id="A6MAN4"/>
<feature type="non-terminal residue" evidence="2">
    <location>
        <position position="67"/>
    </location>
</feature>
<keyword evidence="1" id="KW-1133">Transmembrane helix</keyword>
<protein>
    <submittedName>
        <fullName evidence="2">Uncharacterized protein</fullName>
    </submittedName>
</protein>
<dbReference type="EMBL" id="DQ663129">
    <property type="protein sequence ID" value="ABR20295.1"/>
    <property type="molecule type" value="mRNA"/>
</dbReference>
<sequence length="67" mass="7924">MLTSYNLFDILTSLVIISVIFILYYLIPHLIQYITLDLQRCCNGPRRGVLQPAMATTYEYPQMRIRR</sequence>
<keyword evidence="1" id="KW-0472">Membrane</keyword>
<evidence type="ECO:0000256" key="1">
    <source>
        <dbReference type="SAM" id="Phobius"/>
    </source>
</evidence>
<name>A6MAN4_9PEZI</name>
<organism evidence="2">
    <name type="scientific">Colletotrichum cereale</name>
    <dbReference type="NCBI Taxonomy" id="343994"/>
    <lineage>
        <taxon>Eukaryota</taxon>
        <taxon>Fungi</taxon>
        <taxon>Dikarya</taxon>
        <taxon>Ascomycota</taxon>
        <taxon>Pezizomycotina</taxon>
        <taxon>Sordariomycetes</taxon>
        <taxon>Hypocreomycetidae</taxon>
        <taxon>Glomerellales</taxon>
        <taxon>Glomerellaceae</taxon>
        <taxon>Colletotrichum</taxon>
        <taxon>Colletotrichum graminicola species complex</taxon>
    </lineage>
</organism>
<accession>A6MAN4</accession>
<proteinExistence type="evidence at transcript level"/>
<keyword evidence="1" id="KW-0812">Transmembrane</keyword>
<reference evidence="2" key="1">
    <citation type="submission" date="2006-05" db="EMBL/GenBank/DDBJ databases">
        <title>Patterns of diversity and the occurrence of recombination in lineages of the clonal fungus Colletotrichum cereale as revealed by RIP-mutated transposable elements.</title>
        <authorList>
            <person name="Crouch J.A."/>
            <person name="Glasheen B.M."/>
            <person name="Giunta M.A."/>
            <person name="Uddin W."/>
            <person name="Clarke B.B."/>
            <person name="Hillman B.I."/>
        </authorList>
    </citation>
    <scope>NUCLEOTIDE SEQUENCE</scope>
    <source>
        <strain evidence="2">KS-20B-DGU</strain>
    </source>
</reference>
<feature type="transmembrane region" description="Helical" evidence="1">
    <location>
        <begin position="6"/>
        <end position="27"/>
    </location>
</feature>
<evidence type="ECO:0000313" key="2">
    <source>
        <dbReference type="EMBL" id="ABR20295.1"/>
    </source>
</evidence>
<feature type="non-terminal residue" evidence="2">
    <location>
        <position position="1"/>
    </location>
</feature>